<evidence type="ECO:0000313" key="3">
    <source>
        <dbReference type="EMBL" id="CAG6398686.1"/>
    </source>
</evidence>
<keyword evidence="2" id="KW-0732">Signal</keyword>
<accession>A0A9W4EBF4</accession>
<comment type="caution">
    <text evidence="3">The sequence shown here is derived from an EMBL/GenBank/DDBJ whole genome shotgun (WGS) entry which is preliminary data.</text>
</comment>
<protein>
    <submittedName>
        <fullName evidence="3">Rod shape-determining protein MreC</fullName>
    </submittedName>
</protein>
<name>A0A9W4EBF4_9ACTN</name>
<gene>
    <name evidence="3" type="ORF">SCOCK_730013</name>
</gene>
<proteinExistence type="predicted"/>
<feature type="compositionally biased region" description="Low complexity" evidence="1">
    <location>
        <begin position="46"/>
        <end position="64"/>
    </location>
</feature>
<evidence type="ECO:0000256" key="1">
    <source>
        <dbReference type="SAM" id="MobiDB-lite"/>
    </source>
</evidence>
<feature type="chain" id="PRO_5040826267" evidence="2">
    <location>
        <begin position="32"/>
        <end position="118"/>
    </location>
</feature>
<reference evidence="3" key="1">
    <citation type="submission" date="2021-05" db="EMBL/GenBank/DDBJ databases">
        <authorList>
            <person name="Arsene-Ploetze F."/>
        </authorList>
    </citation>
    <scope>NUCLEOTIDE SEQUENCE</scope>
    <source>
        <strain evidence="3">DSM 42138</strain>
    </source>
</reference>
<dbReference type="AlphaFoldDB" id="A0A9W4EBF4"/>
<organism evidence="3 4">
    <name type="scientific">Actinacidiphila cocklensis</name>
    <dbReference type="NCBI Taxonomy" id="887465"/>
    <lineage>
        <taxon>Bacteria</taxon>
        <taxon>Bacillati</taxon>
        <taxon>Actinomycetota</taxon>
        <taxon>Actinomycetes</taxon>
        <taxon>Kitasatosporales</taxon>
        <taxon>Streptomycetaceae</taxon>
        <taxon>Actinacidiphila</taxon>
    </lineage>
</organism>
<feature type="compositionally biased region" description="Polar residues" evidence="1">
    <location>
        <begin position="65"/>
        <end position="76"/>
    </location>
</feature>
<dbReference type="PROSITE" id="PS51257">
    <property type="entry name" value="PROKAR_LIPOPROTEIN"/>
    <property type="match status" value="1"/>
</dbReference>
<sequence length="118" mass="11800">MNVNNARMQAIAMVASACLAGMTVGTSAATAAEPTSVTAVSLPHMPAASQAAPSSSPGANSPTPQAIQESGGQSLASIAPHAASPAKCIIMWQQAQYALFVEKRTGDTAPASYAVTDI</sequence>
<evidence type="ECO:0000256" key="2">
    <source>
        <dbReference type="SAM" id="SignalP"/>
    </source>
</evidence>
<feature type="region of interest" description="Disordered" evidence="1">
    <location>
        <begin position="41"/>
        <end position="78"/>
    </location>
</feature>
<dbReference type="RefSeq" id="WP_251500361.1">
    <property type="nucleotide sequence ID" value="NZ_CAJSLV010000107.1"/>
</dbReference>
<evidence type="ECO:0000313" key="4">
    <source>
        <dbReference type="Proteomes" id="UP001152519"/>
    </source>
</evidence>
<keyword evidence="4" id="KW-1185">Reference proteome</keyword>
<dbReference type="EMBL" id="CAJSLV010000107">
    <property type="protein sequence ID" value="CAG6398686.1"/>
    <property type="molecule type" value="Genomic_DNA"/>
</dbReference>
<dbReference type="Proteomes" id="UP001152519">
    <property type="component" value="Unassembled WGS sequence"/>
</dbReference>
<feature type="signal peptide" evidence="2">
    <location>
        <begin position="1"/>
        <end position="31"/>
    </location>
</feature>